<keyword evidence="2" id="KW-1185">Reference proteome</keyword>
<dbReference type="AlphaFoldDB" id="A0A560D637"/>
<organism evidence="1 2">
    <name type="scientific">Bradyrhizobium stylosanthis</name>
    <dbReference type="NCBI Taxonomy" id="1803665"/>
    <lineage>
        <taxon>Bacteria</taxon>
        <taxon>Pseudomonadati</taxon>
        <taxon>Pseudomonadota</taxon>
        <taxon>Alphaproteobacteria</taxon>
        <taxon>Hyphomicrobiales</taxon>
        <taxon>Nitrobacteraceae</taxon>
        <taxon>Bradyrhizobium</taxon>
    </lineage>
</organism>
<comment type="caution">
    <text evidence="1">The sequence shown here is derived from an EMBL/GenBank/DDBJ whole genome shotgun (WGS) entry which is preliminary data.</text>
</comment>
<dbReference type="EMBL" id="VITK01000010">
    <property type="protein sequence ID" value="TWA92568.1"/>
    <property type="molecule type" value="Genomic_DNA"/>
</dbReference>
<sequence length="90" mass="9815">MKPLDERPYADPETAARKLVEIPSATPAVQDGRIYIERINAQFVALLKGSRGHPEFGAGIRYAVEKGWLDLHESGTCVRLAPADKDLLGG</sequence>
<accession>A0A560D637</accession>
<evidence type="ECO:0000313" key="1">
    <source>
        <dbReference type="EMBL" id="TWA92568.1"/>
    </source>
</evidence>
<protein>
    <submittedName>
        <fullName evidence="1">Uncharacterized protein</fullName>
    </submittedName>
</protein>
<name>A0A560D637_9BRAD</name>
<proteinExistence type="predicted"/>
<dbReference type="OrthoDB" id="8253846at2"/>
<gene>
    <name evidence="1" type="ORF">FBZ96_11038</name>
</gene>
<dbReference type="Proteomes" id="UP000319949">
    <property type="component" value="Unassembled WGS sequence"/>
</dbReference>
<dbReference type="RefSeq" id="WP_145668861.1">
    <property type="nucleotide sequence ID" value="NZ_VITK01000010.1"/>
</dbReference>
<reference evidence="1 2" key="1">
    <citation type="submission" date="2019-06" db="EMBL/GenBank/DDBJ databases">
        <title>Genomic Encyclopedia of Type Strains, Phase IV (KMG-V): Genome sequencing to study the core and pangenomes of soil and plant-associated prokaryotes.</title>
        <authorList>
            <person name="Whitman W."/>
        </authorList>
    </citation>
    <scope>NUCLEOTIDE SEQUENCE [LARGE SCALE GENOMIC DNA]</scope>
    <source>
        <strain evidence="1 2">BR 510</strain>
    </source>
</reference>
<evidence type="ECO:0000313" key="2">
    <source>
        <dbReference type="Proteomes" id="UP000319949"/>
    </source>
</evidence>